<dbReference type="InterPro" id="IPR003141">
    <property type="entry name" value="Pol/His_phosphatase_N"/>
</dbReference>
<reference evidence="2 3" key="1">
    <citation type="submission" date="2016-10" db="EMBL/GenBank/DDBJ databases">
        <authorList>
            <person name="de Groot N.N."/>
        </authorList>
    </citation>
    <scope>NUCLEOTIDE SEQUENCE [LARGE SCALE GENOMIC DNA]</scope>
    <source>
        <strain evidence="2 3">DSM 21632</strain>
    </source>
</reference>
<name>A0A1G8GUY7_9BACI</name>
<dbReference type="SMART" id="SM00481">
    <property type="entry name" value="POLIIIAc"/>
    <property type="match status" value="1"/>
</dbReference>
<proteinExistence type="predicted"/>
<gene>
    <name evidence="2" type="ORF">SAMN05192534_11723</name>
</gene>
<dbReference type="PANTHER" id="PTHR42924:SF3">
    <property type="entry name" value="POLYMERASE_HISTIDINOL PHOSPHATASE N-TERMINAL DOMAIN-CONTAINING PROTEIN"/>
    <property type="match status" value="1"/>
</dbReference>
<dbReference type="Gene3D" id="3.20.20.140">
    <property type="entry name" value="Metal-dependent hydrolases"/>
    <property type="match status" value="1"/>
</dbReference>
<dbReference type="Proteomes" id="UP000199163">
    <property type="component" value="Unassembled WGS sequence"/>
</dbReference>
<dbReference type="InterPro" id="IPR004013">
    <property type="entry name" value="PHP_dom"/>
</dbReference>
<dbReference type="GO" id="GO:0035312">
    <property type="term" value="F:5'-3' DNA exonuclease activity"/>
    <property type="evidence" value="ECO:0007669"/>
    <property type="project" value="TreeGrafter"/>
</dbReference>
<dbReference type="GO" id="GO:0004534">
    <property type="term" value="F:5'-3' RNA exonuclease activity"/>
    <property type="evidence" value="ECO:0007669"/>
    <property type="project" value="TreeGrafter"/>
</dbReference>
<dbReference type="EMBL" id="FNDK01000017">
    <property type="protein sequence ID" value="SDH98197.1"/>
    <property type="molecule type" value="Genomic_DNA"/>
</dbReference>
<evidence type="ECO:0000313" key="2">
    <source>
        <dbReference type="EMBL" id="SDH98197.1"/>
    </source>
</evidence>
<accession>A0A1G8GUY7</accession>
<organism evidence="2 3">
    <name type="scientific">Alteribacillus persepolensis</name>
    <dbReference type="NCBI Taxonomy" id="568899"/>
    <lineage>
        <taxon>Bacteria</taxon>
        <taxon>Bacillati</taxon>
        <taxon>Bacillota</taxon>
        <taxon>Bacilli</taxon>
        <taxon>Bacillales</taxon>
        <taxon>Bacillaceae</taxon>
        <taxon>Alteribacillus</taxon>
    </lineage>
</organism>
<sequence>MKADLHVHSHYSDGAESMEQVIRRAKQNGVSQLSFVDHDTPADGEVLSSLHKRYGIEIIPGIEMSAYDFKRDRKVHVLGYNYHVEAKHIKEVCEPVRARRHAHSLWQIEQIQSAGYELDKTAVIESAKPSAAIYKQHIMKQITQADYTSPEYKRLYQSLFKGGGAAAGDIEYMDAFDAVKAIAADGGIAVVAHPGQLNSYDIIPELVDAGLKGVECCHPDHTREDRQKVKALASNYHLIMTGGTDFHGSFGEAVDVGSVWSPYSFPVYMNQE</sequence>
<dbReference type="SUPFAM" id="SSF89550">
    <property type="entry name" value="PHP domain-like"/>
    <property type="match status" value="1"/>
</dbReference>
<feature type="domain" description="Polymerase/histidinol phosphatase N-terminal" evidence="1">
    <location>
        <begin position="3"/>
        <end position="68"/>
    </location>
</feature>
<evidence type="ECO:0000313" key="3">
    <source>
        <dbReference type="Proteomes" id="UP000199163"/>
    </source>
</evidence>
<dbReference type="AlphaFoldDB" id="A0A1G8GUY7"/>
<protein>
    <recommendedName>
        <fullName evidence="1">Polymerase/histidinol phosphatase N-terminal domain-containing protein</fullName>
    </recommendedName>
</protein>
<dbReference type="OrthoDB" id="9804333at2"/>
<dbReference type="STRING" id="568899.SAMN05192534_11723"/>
<evidence type="ECO:0000259" key="1">
    <source>
        <dbReference type="SMART" id="SM00481"/>
    </source>
</evidence>
<dbReference type="Pfam" id="PF02811">
    <property type="entry name" value="PHP"/>
    <property type="match status" value="1"/>
</dbReference>
<dbReference type="CDD" id="cd07438">
    <property type="entry name" value="PHP_HisPPase_AMP"/>
    <property type="match status" value="1"/>
</dbReference>
<dbReference type="PANTHER" id="PTHR42924">
    <property type="entry name" value="EXONUCLEASE"/>
    <property type="match status" value="1"/>
</dbReference>
<keyword evidence="3" id="KW-1185">Reference proteome</keyword>
<dbReference type="RefSeq" id="WP_091274654.1">
    <property type="nucleotide sequence ID" value="NZ_FNDK01000017.1"/>
</dbReference>
<dbReference type="InterPro" id="IPR016195">
    <property type="entry name" value="Pol/histidinol_Pase-like"/>
</dbReference>
<dbReference type="InterPro" id="IPR052018">
    <property type="entry name" value="PHP_domain"/>
</dbReference>
<dbReference type="Gene3D" id="1.10.150.650">
    <property type="match status" value="1"/>
</dbReference>